<evidence type="ECO:0000256" key="7">
    <source>
        <dbReference type="ARBA" id="ARBA00043224"/>
    </source>
</evidence>
<dbReference type="Gene3D" id="3.40.50.850">
    <property type="entry name" value="Isochorismatase-like"/>
    <property type="match status" value="1"/>
</dbReference>
<dbReference type="GO" id="GO:0008936">
    <property type="term" value="F:nicotinamidase activity"/>
    <property type="evidence" value="ECO:0007669"/>
    <property type="project" value="UniProtKB-EC"/>
</dbReference>
<dbReference type="InterPro" id="IPR000868">
    <property type="entry name" value="Isochorismatase-like_dom"/>
</dbReference>
<dbReference type="OrthoDB" id="9791276at2"/>
<dbReference type="InterPro" id="IPR036380">
    <property type="entry name" value="Isochorismatase-like_sf"/>
</dbReference>
<dbReference type="Proteomes" id="UP000270616">
    <property type="component" value="Unassembled WGS sequence"/>
</dbReference>
<feature type="domain" description="Isochorismatase-like" evidence="9">
    <location>
        <begin position="4"/>
        <end position="110"/>
    </location>
</feature>
<evidence type="ECO:0000259" key="9">
    <source>
        <dbReference type="Pfam" id="PF00857"/>
    </source>
</evidence>
<reference evidence="10 11" key="1">
    <citation type="submission" date="2018-10" db="EMBL/GenBank/DDBJ databases">
        <title>Kocuria sp. M5W7-7, whole genome shotgun sequence.</title>
        <authorList>
            <person name="Tuo L."/>
        </authorList>
    </citation>
    <scope>NUCLEOTIDE SEQUENCE [LARGE SCALE GENOMIC DNA]</scope>
    <source>
        <strain evidence="10 11">M5W7-7</strain>
    </source>
</reference>
<protein>
    <recommendedName>
        <fullName evidence="6">nicotinamidase</fullName>
        <ecNumber evidence="6">3.5.1.19</ecNumber>
    </recommendedName>
    <alternativeName>
        <fullName evidence="7">Nicotinamide deamidase</fullName>
    </alternativeName>
</protein>
<evidence type="ECO:0000256" key="8">
    <source>
        <dbReference type="SAM" id="MobiDB-lite"/>
    </source>
</evidence>
<dbReference type="SUPFAM" id="SSF52499">
    <property type="entry name" value="Isochorismatase-like hydrolases"/>
    <property type="match status" value="1"/>
</dbReference>
<gene>
    <name evidence="10" type="ORF">EDL96_07745</name>
</gene>
<dbReference type="EMBL" id="RKMF01000009">
    <property type="protein sequence ID" value="ROZ63002.1"/>
    <property type="molecule type" value="Genomic_DNA"/>
</dbReference>
<comment type="pathway">
    <text evidence="5">Cofactor biosynthesis; nicotinate biosynthesis; nicotinate from nicotinamide: step 1/1.</text>
</comment>
<dbReference type="EC" id="3.5.1.19" evidence="6"/>
<keyword evidence="11" id="KW-1185">Reference proteome</keyword>
<dbReference type="InterPro" id="IPR052347">
    <property type="entry name" value="Isochorismatase_Nicotinamidase"/>
</dbReference>
<evidence type="ECO:0000256" key="5">
    <source>
        <dbReference type="ARBA" id="ARBA00037900"/>
    </source>
</evidence>
<proteinExistence type="inferred from homology"/>
<keyword evidence="3" id="KW-0479">Metal-binding</keyword>
<dbReference type="GO" id="GO:0046872">
    <property type="term" value="F:metal ion binding"/>
    <property type="evidence" value="ECO:0007669"/>
    <property type="project" value="UniProtKB-KW"/>
</dbReference>
<evidence type="ECO:0000256" key="6">
    <source>
        <dbReference type="ARBA" id="ARBA00039017"/>
    </source>
</evidence>
<sequence length="226" mass="23985">MSRALIVVDVQNDFCENGSLAVEGGAAVAAAVSEHIEDRHGDYDAVVATQDWHVDPGAHFSETPDYVDSWPVHCVADTEGAEPHEDFETDRVEAWFRKGEYEAAYSGFEGVLAPDTSTPMGVFEEETADDEGFANTGESAEDEAEGSAATDGPSQSLDDWLRGRGIDSVDVVGLATDHCVKATALDAVDAGYDTRVLVALTAGITPESVERALTDMADAGVEVVRD</sequence>
<evidence type="ECO:0000256" key="2">
    <source>
        <dbReference type="ARBA" id="ARBA00022642"/>
    </source>
</evidence>
<dbReference type="GO" id="GO:0019363">
    <property type="term" value="P:pyridine nucleotide biosynthetic process"/>
    <property type="evidence" value="ECO:0007669"/>
    <property type="project" value="UniProtKB-KW"/>
</dbReference>
<evidence type="ECO:0000313" key="10">
    <source>
        <dbReference type="EMBL" id="ROZ63002.1"/>
    </source>
</evidence>
<dbReference type="PANTHER" id="PTHR11080">
    <property type="entry name" value="PYRAZINAMIDASE/NICOTINAMIDASE"/>
    <property type="match status" value="1"/>
</dbReference>
<dbReference type="Pfam" id="PF00857">
    <property type="entry name" value="Isochorismatase"/>
    <property type="match status" value="2"/>
</dbReference>
<evidence type="ECO:0000256" key="3">
    <source>
        <dbReference type="ARBA" id="ARBA00022723"/>
    </source>
</evidence>
<organism evidence="10 11">
    <name type="scientific">Kocuria soli</name>
    <dbReference type="NCBI Taxonomy" id="2485125"/>
    <lineage>
        <taxon>Bacteria</taxon>
        <taxon>Bacillati</taxon>
        <taxon>Actinomycetota</taxon>
        <taxon>Actinomycetes</taxon>
        <taxon>Micrococcales</taxon>
        <taxon>Micrococcaceae</taxon>
        <taxon>Kocuria</taxon>
    </lineage>
</organism>
<keyword evidence="4" id="KW-0378">Hydrolase</keyword>
<accession>A0A3N3ZRE0</accession>
<name>A0A3N3ZRE0_9MICC</name>
<comment type="caution">
    <text evidence="10">The sequence shown here is derived from an EMBL/GenBank/DDBJ whole genome shotgun (WGS) entry which is preliminary data.</text>
</comment>
<dbReference type="RefSeq" id="WP_123825219.1">
    <property type="nucleotide sequence ID" value="NZ_RKMF01000009.1"/>
</dbReference>
<evidence type="ECO:0000256" key="1">
    <source>
        <dbReference type="ARBA" id="ARBA00006336"/>
    </source>
</evidence>
<keyword evidence="2" id="KW-0662">Pyridine nucleotide biosynthesis</keyword>
<comment type="similarity">
    <text evidence="1">Belongs to the isochorismatase family.</text>
</comment>
<dbReference type="AlphaFoldDB" id="A0A3N3ZRE0"/>
<dbReference type="PANTHER" id="PTHR11080:SF2">
    <property type="entry name" value="LD05707P"/>
    <property type="match status" value="1"/>
</dbReference>
<feature type="domain" description="Isochorismatase-like" evidence="9">
    <location>
        <begin position="155"/>
        <end position="224"/>
    </location>
</feature>
<evidence type="ECO:0000313" key="11">
    <source>
        <dbReference type="Proteomes" id="UP000270616"/>
    </source>
</evidence>
<feature type="region of interest" description="Disordered" evidence="8">
    <location>
        <begin position="133"/>
        <end position="158"/>
    </location>
</feature>
<evidence type="ECO:0000256" key="4">
    <source>
        <dbReference type="ARBA" id="ARBA00022801"/>
    </source>
</evidence>